<evidence type="ECO:0000256" key="1">
    <source>
        <dbReference type="SAM" id="MobiDB-lite"/>
    </source>
</evidence>
<comment type="caution">
    <text evidence="2">The sequence shown here is derived from an EMBL/GenBank/DDBJ whole genome shotgun (WGS) entry which is preliminary data.</text>
</comment>
<feature type="compositionally biased region" description="Low complexity" evidence="1">
    <location>
        <begin position="113"/>
        <end position="123"/>
    </location>
</feature>
<evidence type="ECO:0000313" key="3">
    <source>
        <dbReference type="Proteomes" id="UP001219525"/>
    </source>
</evidence>
<sequence length="597" mass="64465">MAPGTRKQTTYAHKRKRPKRTHPISVSSPLNQPGEDDYLSNAELSRRLLKRARRSSNPEMPSSKRLKSKPTPAGSPSQFETPHPSALTEEQKFKLNSSRGLPVHPDQFSPLPASRRASRTASRNLKENAPSRSSNKSKFLDSPFNSRPGSAVSSPQPAQLARSSLSKPDEPCLKRTLSDTNYNPNIPQSASTTNSPTRAHSPVRFRRPSAPSPQRPGDWIPKDQTLTSFDLNIHSAIGNPFFFPTNGIDFNRPPSSLSFYGDDSHFFDDAQGISTPAGKQGAYMLGSAATADDERLDEPDLTLTEDAMDVDVTLSSGLKARPTRERSPWLSDSLISPPPSQEWNRTPQEGAYIHRPSANVDMNDDLSLGLGLEPEFAFAPEKDSDHAADDNRAVGGRGLKQMFDDLALGPNNRPLNIRTRSLDSAAEPAPADSDTARSKPKGRDRRGTIRASDFVKAGAAPAPARRTRSGTVVGPVAPPQRARSLNAAAAAAIAEIGEADEREELGGWCAEGWAVAAPPSPVVTRRRPGAKQSAARVAFPESVDELDLLSGGTGLMPSPVLLTKRGGGGKGKVKQVVVEEDESDDELLLKPGFNVWE</sequence>
<gene>
    <name evidence="2" type="ORF">GGX14DRAFT_699870</name>
</gene>
<dbReference type="AlphaFoldDB" id="A0AAD6V2S5"/>
<accession>A0AAD6V2S5</accession>
<evidence type="ECO:0000313" key="2">
    <source>
        <dbReference type="EMBL" id="KAJ7199176.1"/>
    </source>
</evidence>
<feature type="compositionally biased region" description="Polar residues" evidence="1">
    <location>
        <begin position="178"/>
        <end position="198"/>
    </location>
</feature>
<feature type="compositionally biased region" description="Basic residues" evidence="1">
    <location>
        <begin position="12"/>
        <end position="22"/>
    </location>
</feature>
<organism evidence="2 3">
    <name type="scientific">Mycena pura</name>
    <dbReference type="NCBI Taxonomy" id="153505"/>
    <lineage>
        <taxon>Eukaryota</taxon>
        <taxon>Fungi</taxon>
        <taxon>Dikarya</taxon>
        <taxon>Basidiomycota</taxon>
        <taxon>Agaricomycotina</taxon>
        <taxon>Agaricomycetes</taxon>
        <taxon>Agaricomycetidae</taxon>
        <taxon>Agaricales</taxon>
        <taxon>Marasmiineae</taxon>
        <taxon>Mycenaceae</taxon>
        <taxon>Mycena</taxon>
    </lineage>
</organism>
<dbReference type="EMBL" id="JARJCW010000069">
    <property type="protein sequence ID" value="KAJ7199176.1"/>
    <property type="molecule type" value="Genomic_DNA"/>
</dbReference>
<dbReference type="Proteomes" id="UP001219525">
    <property type="component" value="Unassembled WGS sequence"/>
</dbReference>
<protein>
    <submittedName>
        <fullName evidence="2">Uncharacterized protein</fullName>
    </submittedName>
</protein>
<reference evidence="2" key="1">
    <citation type="submission" date="2023-03" db="EMBL/GenBank/DDBJ databases">
        <title>Massive genome expansion in bonnet fungi (Mycena s.s.) driven by repeated elements and novel gene families across ecological guilds.</title>
        <authorList>
            <consortium name="Lawrence Berkeley National Laboratory"/>
            <person name="Harder C.B."/>
            <person name="Miyauchi S."/>
            <person name="Viragh M."/>
            <person name="Kuo A."/>
            <person name="Thoen E."/>
            <person name="Andreopoulos B."/>
            <person name="Lu D."/>
            <person name="Skrede I."/>
            <person name="Drula E."/>
            <person name="Henrissat B."/>
            <person name="Morin E."/>
            <person name="Kohler A."/>
            <person name="Barry K."/>
            <person name="LaButti K."/>
            <person name="Morin E."/>
            <person name="Salamov A."/>
            <person name="Lipzen A."/>
            <person name="Mereny Z."/>
            <person name="Hegedus B."/>
            <person name="Baldrian P."/>
            <person name="Stursova M."/>
            <person name="Weitz H."/>
            <person name="Taylor A."/>
            <person name="Grigoriev I.V."/>
            <person name="Nagy L.G."/>
            <person name="Martin F."/>
            <person name="Kauserud H."/>
        </authorList>
    </citation>
    <scope>NUCLEOTIDE SEQUENCE</scope>
    <source>
        <strain evidence="2">9144</strain>
    </source>
</reference>
<feature type="compositionally biased region" description="Low complexity" evidence="1">
    <location>
        <begin position="422"/>
        <end position="433"/>
    </location>
</feature>
<proteinExistence type="predicted"/>
<name>A0AAD6V2S5_9AGAR</name>
<feature type="region of interest" description="Disordered" evidence="1">
    <location>
        <begin position="406"/>
        <end position="477"/>
    </location>
</feature>
<feature type="compositionally biased region" description="Basic and acidic residues" evidence="1">
    <location>
        <begin position="167"/>
        <end position="177"/>
    </location>
</feature>
<keyword evidence="3" id="KW-1185">Reference proteome</keyword>
<feature type="compositionally biased region" description="Polar residues" evidence="1">
    <location>
        <begin position="130"/>
        <end position="166"/>
    </location>
</feature>
<feature type="region of interest" description="Disordered" evidence="1">
    <location>
        <begin position="323"/>
        <end position="344"/>
    </location>
</feature>
<feature type="region of interest" description="Disordered" evidence="1">
    <location>
        <begin position="1"/>
        <end position="221"/>
    </location>
</feature>
<feature type="compositionally biased region" description="Polar residues" evidence="1">
    <location>
        <begin position="1"/>
        <end position="11"/>
    </location>
</feature>